<evidence type="ECO:0000256" key="3">
    <source>
        <dbReference type="ARBA" id="ARBA00022840"/>
    </source>
</evidence>
<comment type="similarity">
    <text evidence="1 8">Belongs to the TRAFAC class myosin-kinesin ATPase superfamily. Myosin family.</text>
</comment>
<dbReference type="GO" id="GO:0051015">
    <property type="term" value="F:actin filament binding"/>
    <property type="evidence" value="ECO:0007669"/>
    <property type="project" value="InterPro"/>
</dbReference>
<dbReference type="GO" id="GO:0000146">
    <property type="term" value="F:microfilament motor activity"/>
    <property type="evidence" value="ECO:0007669"/>
    <property type="project" value="TreeGrafter"/>
</dbReference>
<dbReference type="GO" id="GO:0016020">
    <property type="term" value="C:membrane"/>
    <property type="evidence" value="ECO:0007669"/>
    <property type="project" value="TreeGrafter"/>
</dbReference>
<keyword evidence="3" id="KW-0067">ATP-binding</keyword>
<dbReference type="GO" id="GO:0007015">
    <property type="term" value="P:actin filament organization"/>
    <property type="evidence" value="ECO:0007669"/>
    <property type="project" value="TreeGrafter"/>
</dbReference>
<evidence type="ECO:0000256" key="4">
    <source>
        <dbReference type="ARBA" id="ARBA00023054"/>
    </source>
</evidence>
<dbReference type="PROSITE" id="PS51844">
    <property type="entry name" value="SH3_LIKE"/>
    <property type="match status" value="1"/>
</dbReference>
<evidence type="ECO:0000256" key="6">
    <source>
        <dbReference type="ARBA" id="ARBA00023175"/>
    </source>
</evidence>
<evidence type="ECO:0000256" key="5">
    <source>
        <dbReference type="ARBA" id="ARBA00023123"/>
    </source>
</evidence>
<protein>
    <recommendedName>
        <fullName evidence="13">Myosin motor domain-containing protein</fullName>
    </recommendedName>
</protein>
<comment type="caution">
    <text evidence="8">Lacks conserved residue(s) required for the propagation of feature annotation.</text>
</comment>
<dbReference type="InterPro" id="IPR004009">
    <property type="entry name" value="SH3_Myosin"/>
</dbReference>
<keyword evidence="4" id="KW-0175">Coiled coil</keyword>
<dbReference type="InterPro" id="IPR036961">
    <property type="entry name" value="Kinesin_motor_dom_sf"/>
</dbReference>
<dbReference type="Proteomes" id="UP000472273">
    <property type="component" value="Unplaced"/>
</dbReference>
<name>A0A670YL11_PSETE</name>
<accession>A0A670YL11</accession>
<dbReference type="GO" id="GO:0005524">
    <property type="term" value="F:ATP binding"/>
    <property type="evidence" value="ECO:0007669"/>
    <property type="project" value="UniProtKB-KW"/>
</dbReference>
<dbReference type="InterPro" id="IPR027417">
    <property type="entry name" value="P-loop_NTPase"/>
</dbReference>
<dbReference type="Ensembl" id="ENSPTXT00000009575.1">
    <property type="protein sequence ID" value="ENSPTXP00000009261.1"/>
    <property type="gene ID" value="ENSPTXG00000006641.1"/>
</dbReference>
<evidence type="ECO:0000256" key="1">
    <source>
        <dbReference type="ARBA" id="ARBA00008314"/>
    </source>
</evidence>
<evidence type="ECO:0008006" key="13">
    <source>
        <dbReference type="Google" id="ProtNLM"/>
    </source>
</evidence>
<evidence type="ECO:0000256" key="2">
    <source>
        <dbReference type="ARBA" id="ARBA00022741"/>
    </source>
</evidence>
<dbReference type="PANTHER" id="PTHR13140">
    <property type="entry name" value="MYOSIN"/>
    <property type="match status" value="1"/>
</dbReference>
<evidence type="ECO:0000256" key="7">
    <source>
        <dbReference type="ARBA" id="ARBA00023203"/>
    </source>
</evidence>
<evidence type="ECO:0000256" key="8">
    <source>
        <dbReference type="PROSITE-ProRule" id="PRU00782"/>
    </source>
</evidence>
<dbReference type="SUPFAM" id="SSF52540">
    <property type="entry name" value="P-loop containing nucleoside triphosphate hydrolases"/>
    <property type="match status" value="1"/>
</dbReference>
<dbReference type="Pfam" id="PF02736">
    <property type="entry name" value="Myosin_N"/>
    <property type="match status" value="1"/>
</dbReference>
<feature type="domain" description="Myosin motor" evidence="9">
    <location>
        <begin position="83"/>
        <end position="288"/>
    </location>
</feature>
<keyword evidence="12" id="KW-1185">Reference proteome</keyword>
<proteinExistence type="inferred from homology"/>
<evidence type="ECO:0000313" key="11">
    <source>
        <dbReference type="Ensembl" id="ENSPTXP00000009261.1"/>
    </source>
</evidence>
<keyword evidence="2" id="KW-0547">Nucleotide-binding</keyword>
<organism evidence="11 12">
    <name type="scientific">Pseudonaja textilis</name>
    <name type="common">Eastern brown snake</name>
    <dbReference type="NCBI Taxonomy" id="8673"/>
    <lineage>
        <taxon>Eukaryota</taxon>
        <taxon>Metazoa</taxon>
        <taxon>Chordata</taxon>
        <taxon>Craniata</taxon>
        <taxon>Vertebrata</taxon>
        <taxon>Euteleostomi</taxon>
        <taxon>Lepidosauria</taxon>
        <taxon>Squamata</taxon>
        <taxon>Bifurcata</taxon>
        <taxon>Unidentata</taxon>
        <taxon>Episquamata</taxon>
        <taxon>Toxicofera</taxon>
        <taxon>Serpentes</taxon>
        <taxon>Colubroidea</taxon>
        <taxon>Elapidae</taxon>
        <taxon>Hydrophiinae</taxon>
        <taxon>Pseudonaja</taxon>
    </lineage>
</organism>
<dbReference type="Gene3D" id="3.40.850.10">
    <property type="entry name" value="Kinesin motor domain"/>
    <property type="match status" value="1"/>
</dbReference>
<dbReference type="Gene3D" id="2.30.30.360">
    <property type="entry name" value="Myosin S1 fragment, N-terminal"/>
    <property type="match status" value="1"/>
</dbReference>
<dbReference type="SMART" id="SM00242">
    <property type="entry name" value="MYSc"/>
    <property type="match status" value="1"/>
</dbReference>
<keyword evidence="7 8" id="KW-0009">Actin-binding</keyword>
<dbReference type="InterPro" id="IPR001609">
    <property type="entry name" value="Myosin_head_motor_dom-like"/>
</dbReference>
<dbReference type="PANTHER" id="PTHR13140:SF857">
    <property type="entry name" value="MYOSIN-11"/>
    <property type="match status" value="1"/>
</dbReference>
<dbReference type="GO" id="GO:0016459">
    <property type="term" value="C:myosin complex"/>
    <property type="evidence" value="ECO:0007669"/>
    <property type="project" value="UniProtKB-KW"/>
</dbReference>
<feature type="domain" description="Myosin N-terminal SH3-like" evidence="10">
    <location>
        <begin position="35"/>
        <end position="87"/>
    </location>
</feature>
<dbReference type="PROSITE" id="PS51456">
    <property type="entry name" value="MYOSIN_MOTOR"/>
    <property type="match status" value="1"/>
</dbReference>
<dbReference type="GO" id="GO:0005737">
    <property type="term" value="C:cytoplasm"/>
    <property type="evidence" value="ECO:0007669"/>
    <property type="project" value="TreeGrafter"/>
</dbReference>
<dbReference type="GeneTree" id="ENSGT00940000160705"/>
<evidence type="ECO:0000259" key="10">
    <source>
        <dbReference type="PROSITE" id="PS51844"/>
    </source>
</evidence>
<reference evidence="11" key="1">
    <citation type="submission" date="2025-08" db="UniProtKB">
        <authorList>
            <consortium name="Ensembl"/>
        </authorList>
    </citation>
    <scope>IDENTIFICATION</scope>
</reference>
<dbReference type="InterPro" id="IPR008989">
    <property type="entry name" value="Myosin_S1_N"/>
</dbReference>
<reference evidence="11" key="2">
    <citation type="submission" date="2025-09" db="UniProtKB">
        <authorList>
            <consortium name="Ensembl"/>
        </authorList>
    </citation>
    <scope>IDENTIFICATION</scope>
</reference>
<dbReference type="Pfam" id="PF00063">
    <property type="entry name" value="Myosin_head"/>
    <property type="match status" value="1"/>
</dbReference>
<evidence type="ECO:0000313" key="12">
    <source>
        <dbReference type="Proteomes" id="UP000472273"/>
    </source>
</evidence>
<evidence type="ECO:0000259" key="9">
    <source>
        <dbReference type="PROSITE" id="PS51456"/>
    </source>
</evidence>
<sequence length="288" mass="33189">MPGGYKGECGDDVDPMPFLAPSEKEKIEAMSKPYDIKKSCWVKDEKEGFLAGEIQSETDTQVTTGKITVKKDDVQQMNPPKFYQVNDMANMTFLNEASVLDNLRQRYVMMRIYTYSGLFCVTINPYKWLPIYGGRVAQMFKGKKRTEVPPHLFSISDNAYHDMSFNGCRNLGMSSLAKRRAGKGIIAAFSYRRGCHKEDRVASLFSKVPEGRRRSNGRKFIQERRNLKEKLPNSENILPSGITCLQKLWMIQHWRCLGRDWKTICLPWQRFSCFQVGQNDLQVPIHCC</sequence>
<keyword evidence="5 8" id="KW-0518">Myosin</keyword>
<dbReference type="FunFam" id="3.40.850.10:FF:000101">
    <property type="entry name" value="Slow myosin heavy chain 2"/>
    <property type="match status" value="1"/>
</dbReference>
<dbReference type="AlphaFoldDB" id="A0A670YL11"/>
<keyword evidence="6" id="KW-0505">Motor protein</keyword>